<accession>A0A411HPE8</accession>
<sequence length="466" mass="48985">MVRLSKTYGRLLFVASMVCTAALAHAGAYKWKDAQGNWQFSDTPPPTGGASDGRGDVQQVALSNDFADVKVANKPPIANTRRNGGPSIALDNFTLRLDVANGNNTNIGRAFSGKNCAQSTGVQWEDGIVDLKGKVAEQTVAERFRNFGYSFAGVESENIAALATLHLDAELLAMKMDTCDSISMGNALGPGSRAYIKIRWTLRRNVADEPLFRGISVGAFDAWHPGGMTKGVILKALGNATDNLLGDHAFVDILTGTSPERASAFNPVDVKLVVVRGDGGGTFRGNSESLLRSAVTVRTARGHGSGVLIDASGYALTNAHVVGSNTQVQVMLDDEMVDARVVRSDSRVDVALLQFEPKGRPAAIISRSEPRPGDPLYVVGTPLDLKLSHSVTQGILSAVREVNGARLYQTDAAVNPGNSGGPVFNDTGELVALSVSGLVNADGASLNVNYLIPISRALAAVGANGD</sequence>
<dbReference type="GO" id="GO:0006508">
    <property type="term" value="P:proteolysis"/>
    <property type="evidence" value="ECO:0007669"/>
    <property type="project" value="UniProtKB-KW"/>
</dbReference>
<dbReference type="PANTHER" id="PTHR43019:SF23">
    <property type="entry name" value="PROTEASE DO-LIKE 5, CHLOROPLASTIC"/>
    <property type="match status" value="1"/>
</dbReference>
<dbReference type="Pfam" id="PF13511">
    <property type="entry name" value="DUF4124"/>
    <property type="match status" value="1"/>
</dbReference>
<dbReference type="InterPro" id="IPR001940">
    <property type="entry name" value="Peptidase_S1C"/>
</dbReference>
<keyword evidence="1" id="KW-0732">Signal</keyword>
<feature type="chain" id="PRO_5019052739" evidence="1">
    <location>
        <begin position="27"/>
        <end position="466"/>
    </location>
</feature>
<dbReference type="InterPro" id="IPR025392">
    <property type="entry name" value="DUF4124"/>
</dbReference>
<dbReference type="PANTHER" id="PTHR43019">
    <property type="entry name" value="SERINE ENDOPROTEASE DEGS"/>
    <property type="match status" value="1"/>
</dbReference>
<dbReference type="SUPFAM" id="SSF50494">
    <property type="entry name" value="Trypsin-like serine proteases"/>
    <property type="match status" value="1"/>
</dbReference>
<dbReference type="EMBL" id="CP035704">
    <property type="protein sequence ID" value="QBB72371.1"/>
    <property type="molecule type" value="Genomic_DNA"/>
</dbReference>
<organism evidence="3 4">
    <name type="scientific">Pseudolysobacter antarcticus</name>
    <dbReference type="NCBI Taxonomy" id="2511995"/>
    <lineage>
        <taxon>Bacteria</taxon>
        <taxon>Pseudomonadati</taxon>
        <taxon>Pseudomonadota</taxon>
        <taxon>Gammaproteobacteria</taxon>
        <taxon>Lysobacterales</taxon>
        <taxon>Rhodanobacteraceae</taxon>
        <taxon>Pseudolysobacter</taxon>
    </lineage>
</organism>
<dbReference type="Proteomes" id="UP000291562">
    <property type="component" value="Chromosome"/>
</dbReference>
<name>A0A411HPE8_9GAMM</name>
<dbReference type="PRINTS" id="PR00834">
    <property type="entry name" value="PROTEASES2C"/>
</dbReference>
<protein>
    <submittedName>
        <fullName evidence="3">Trypsin-like serine protease</fullName>
    </submittedName>
</protein>
<dbReference type="KEGG" id="xbc:ELE36_19455"/>
<keyword evidence="4" id="KW-1185">Reference proteome</keyword>
<evidence type="ECO:0000313" key="4">
    <source>
        <dbReference type="Proteomes" id="UP000291562"/>
    </source>
</evidence>
<dbReference type="Gene3D" id="2.40.10.10">
    <property type="entry name" value="Trypsin-like serine proteases"/>
    <property type="match status" value="2"/>
</dbReference>
<dbReference type="InterPro" id="IPR043504">
    <property type="entry name" value="Peptidase_S1_PA_chymotrypsin"/>
</dbReference>
<dbReference type="AlphaFoldDB" id="A0A411HPE8"/>
<keyword evidence="3" id="KW-0378">Hydrolase</keyword>
<gene>
    <name evidence="3" type="ORF">ELE36_19455</name>
</gene>
<evidence type="ECO:0000256" key="1">
    <source>
        <dbReference type="SAM" id="SignalP"/>
    </source>
</evidence>
<feature type="domain" description="DUF4124" evidence="2">
    <location>
        <begin position="17"/>
        <end position="48"/>
    </location>
</feature>
<feature type="signal peptide" evidence="1">
    <location>
        <begin position="1"/>
        <end position="26"/>
    </location>
</feature>
<evidence type="ECO:0000259" key="2">
    <source>
        <dbReference type="Pfam" id="PF13511"/>
    </source>
</evidence>
<dbReference type="Pfam" id="PF13365">
    <property type="entry name" value="Trypsin_2"/>
    <property type="match status" value="1"/>
</dbReference>
<dbReference type="GO" id="GO:0004252">
    <property type="term" value="F:serine-type endopeptidase activity"/>
    <property type="evidence" value="ECO:0007669"/>
    <property type="project" value="InterPro"/>
</dbReference>
<dbReference type="RefSeq" id="WP_129836271.1">
    <property type="nucleotide sequence ID" value="NZ_CP035704.1"/>
</dbReference>
<keyword evidence="3" id="KW-0645">Protease</keyword>
<evidence type="ECO:0000313" key="3">
    <source>
        <dbReference type="EMBL" id="QBB72371.1"/>
    </source>
</evidence>
<dbReference type="InterPro" id="IPR009003">
    <property type="entry name" value="Peptidase_S1_PA"/>
</dbReference>
<reference evidence="3 4" key="1">
    <citation type="submission" date="2019-01" db="EMBL/GenBank/DDBJ databases">
        <title>Pseudolysobacter antarctica gen. nov., sp. nov., isolated from Fildes Peninsula, Antarctica.</title>
        <authorList>
            <person name="Wei Z."/>
            <person name="Peng F."/>
        </authorList>
    </citation>
    <scope>NUCLEOTIDE SEQUENCE [LARGE SCALE GENOMIC DNA]</scope>
    <source>
        <strain evidence="3 4">AQ6-296</strain>
    </source>
</reference>
<proteinExistence type="predicted"/>
<dbReference type="OrthoDB" id="9758917at2"/>